<dbReference type="PROSITE" id="PS50882">
    <property type="entry name" value="YTH"/>
    <property type="match status" value="2"/>
</dbReference>
<dbReference type="InterPro" id="IPR045168">
    <property type="entry name" value="YTH_prot"/>
</dbReference>
<evidence type="ECO:0000313" key="3">
    <source>
        <dbReference type="EMBL" id="SAM75260.1"/>
    </source>
</evidence>
<dbReference type="AlphaFoldDB" id="A0A1K0GKB8"/>
<feature type="compositionally biased region" description="Low complexity" evidence="1">
    <location>
        <begin position="205"/>
        <end position="224"/>
    </location>
</feature>
<feature type="compositionally biased region" description="Basic and acidic residues" evidence="1">
    <location>
        <begin position="698"/>
        <end position="709"/>
    </location>
</feature>
<reference evidence="4" key="3">
    <citation type="submission" date="2018-08" db="EMBL/GenBank/DDBJ databases">
        <authorList>
            <person name="Guldener U."/>
        </authorList>
    </citation>
    <scope>NUCLEOTIDE SEQUENCE</scope>
    <source>
        <strain evidence="4">UB2</strain>
    </source>
</reference>
<feature type="compositionally biased region" description="Low complexity" evidence="1">
    <location>
        <begin position="299"/>
        <end position="309"/>
    </location>
</feature>
<dbReference type="CDD" id="cd21134">
    <property type="entry name" value="YTH"/>
    <property type="match status" value="2"/>
</dbReference>
<sequence length="1067" mass="114642">MSTMTHNPASLQRPSRTDPSRKQTLVDPDRRTVSPAGAAPSIDRPAQHSAWHVASPPPGQYTNYPSGFHNVPPLHHHHGQQAGSGFPGYGSPGAVDGYGYTGPPYHSRRPSVDWHHFARPPPGRANSQSSGSGSAPSPHDVMTGSHYPCHYSPSYPAASSNPSLGHAAGRTRWAWVPIEVPQAHLPDDAHLQYAPYPGAFYPSPTVSASTNSSSSHQSFQQPYSEGSHPGATPYGIQASSNFTPSYPYHPHPGHYGPPPGRTPHSQGGAPGRGSLSGSAQGGMPSIGAPRDSLSGGGSRRQSNQSGRPGNPSRKASSNSSGNNSSGNNSSGNNSSPHRGVAPLPRRPPVFAFDTESGPADSNTLSSQPLDLVGEEVAPEGAVLGADIDAETNALSDVTVAERVPGAGLRPHYHPQQGPRSDFVLWCGNVPQNATVDELWEVFSRLTPDEYRYWQSSAEAQKQAGDVLAEPDVEGHGVLSIFLISRSNCAFINYASPAHLDRAVKFFHGKQVRPHDPRCPRLVCRVRKKDDEAQAGVAGQRGRGIHVNWLKQKHEQERTELATGEACLNDSMSPSSSTQVSTEPMSPSRKETAQVTAGLAMAGSYSSSGSASYTSTNSSLFRHPAFRHRYFILKSRRADDLDRSIETGYWATQPHNENVLDQAYRNSETVFLIFGVNQTGEFYGYAKMAGPIHTSTNDGKGKDEQRRRESLSSILSATSGNLPPSTIHEAADENASDTGAGDSSAASPTSDASTKRGHLKLDKRDFDTAKGLFGALSVDGVIDPSHPLAMMSPLPLSPSLEEADAFASEVSPQREDTITPRLAGSIAQSSTWPYTATRGTASEADSSERPKLASTLSADTPASRVTAEPDKHGISRMDMATESTQTTSSQNDPPSLGPSDSVSWSSADPRMAEQIALRAVIHNLRLDEMESRGEAEQLESQLRTDSNGTDATVTVKKSGQEGATEERDTQTPPRQCSSDSWGKPFRVEWIRTDPLPFQWVKKLRNPWRDNRQVKVSRDGTELEPGVGRQLLEEWNKFHCAAPVDSTRASKDAPHPTVAAQHAASEEDE</sequence>
<dbReference type="Gene3D" id="3.10.590.10">
    <property type="entry name" value="ph1033 like domains"/>
    <property type="match status" value="2"/>
</dbReference>
<dbReference type="Pfam" id="PF04146">
    <property type="entry name" value="YTH"/>
    <property type="match status" value="2"/>
</dbReference>
<feature type="compositionally biased region" description="Polar residues" evidence="1">
    <location>
        <begin position="969"/>
        <end position="979"/>
    </location>
</feature>
<organism evidence="3 5">
    <name type="scientific">Ustilago bromivora</name>
    <dbReference type="NCBI Taxonomy" id="307758"/>
    <lineage>
        <taxon>Eukaryota</taxon>
        <taxon>Fungi</taxon>
        <taxon>Dikarya</taxon>
        <taxon>Basidiomycota</taxon>
        <taxon>Ustilaginomycotina</taxon>
        <taxon>Ustilaginomycetes</taxon>
        <taxon>Ustilaginales</taxon>
        <taxon>Ustilaginaceae</taxon>
        <taxon>Ustilago</taxon>
    </lineage>
</organism>
<dbReference type="GO" id="GO:0005737">
    <property type="term" value="C:cytoplasm"/>
    <property type="evidence" value="ECO:0007669"/>
    <property type="project" value="TreeGrafter"/>
</dbReference>
<feature type="domain" description="YTH" evidence="2">
    <location>
        <begin position="893"/>
        <end position="1033"/>
    </location>
</feature>
<dbReference type="GO" id="GO:0061157">
    <property type="term" value="P:mRNA destabilization"/>
    <property type="evidence" value="ECO:0007669"/>
    <property type="project" value="TreeGrafter"/>
</dbReference>
<feature type="compositionally biased region" description="Polar residues" evidence="1">
    <location>
        <begin position="1"/>
        <end position="14"/>
    </location>
</feature>
<dbReference type="OrthoDB" id="6103986at2759"/>
<feature type="region of interest" description="Disordered" evidence="1">
    <location>
        <begin position="1044"/>
        <end position="1067"/>
    </location>
</feature>
<feature type="compositionally biased region" description="Low complexity" evidence="1">
    <location>
        <begin position="570"/>
        <end position="580"/>
    </location>
</feature>
<feature type="compositionally biased region" description="Low complexity" evidence="1">
    <location>
        <begin position="127"/>
        <end position="138"/>
    </location>
</feature>
<keyword evidence="6" id="KW-1185">Reference proteome</keyword>
<dbReference type="PANTHER" id="PTHR12357:SF89">
    <property type="entry name" value="YTH DOMAIN-CONTAINING FAMILY PROTEIN"/>
    <property type="match status" value="1"/>
</dbReference>
<dbReference type="Proteomes" id="UP000658997">
    <property type="component" value="Unassembled WGS sequence"/>
</dbReference>
<proteinExistence type="predicted"/>
<evidence type="ECO:0000313" key="4">
    <source>
        <dbReference type="EMBL" id="SYW74837.1"/>
    </source>
</evidence>
<dbReference type="EMBL" id="LT558119">
    <property type="protein sequence ID" value="SAM75260.1"/>
    <property type="molecule type" value="Genomic_DNA"/>
</dbReference>
<dbReference type="Gene3D" id="3.30.70.330">
    <property type="match status" value="1"/>
</dbReference>
<evidence type="ECO:0000313" key="5">
    <source>
        <dbReference type="Proteomes" id="UP000179920"/>
    </source>
</evidence>
<dbReference type="InterPro" id="IPR035979">
    <property type="entry name" value="RBD_domain_sf"/>
</dbReference>
<reference evidence="3" key="2">
    <citation type="submission" date="2016-04" db="EMBL/GenBank/DDBJ databases">
        <authorList>
            <person name="Evans L.H."/>
            <person name="Alamgir A."/>
            <person name="Owens N."/>
            <person name="Weber N.D."/>
            <person name="Virtaneva K."/>
            <person name="Barbian K."/>
            <person name="Babar A."/>
            <person name="Rosenke K."/>
        </authorList>
    </citation>
    <scope>NUCLEOTIDE SEQUENCE</scope>
    <source>
        <strain evidence="3">UB2112</strain>
    </source>
</reference>
<feature type="compositionally biased region" description="Polar residues" evidence="1">
    <location>
        <begin position="880"/>
        <end position="905"/>
    </location>
</feature>
<dbReference type="GO" id="GO:1990247">
    <property type="term" value="F:N6-methyladenosine-containing RNA reader activity"/>
    <property type="evidence" value="ECO:0007669"/>
    <property type="project" value="TreeGrafter"/>
</dbReference>
<feature type="compositionally biased region" description="Low complexity" evidence="1">
    <location>
        <begin position="316"/>
        <end position="335"/>
    </location>
</feature>
<dbReference type="Pfam" id="PF25701">
    <property type="entry name" value="RRM_YTH1"/>
    <property type="match status" value="1"/>
</dbReference>
<dbReference type="SUPFAM" id="SSF54928">
    <property type="entry name" value="RNA-binding domain, RBD"/>
    <property type="match status" value="1"/>
</dbReference>
<feature type="region of interest" description="Disordered" evidence="1">
    <location>
        <begin position="692"/>
        <end position="757"/>
    </location>
</feature>
<feature type="region of interest" description="Disordered" evidence="1">
    <location>
        <begin position="828"/>
        <end position="907"/>
    </location>
</feature>
<feature type="compositionally biased region" description="Polar residues" evidence="1">
    <location>
        <begin position="937"/>
        <end position="956"/>
    </location>
</feature>
<dbReference type="Proteomes" id="UP000179920">
    <property type="component" value="Chromosome III"/>
</dbReference>
<dbReference type="PANTHER" id="PTHR12357">
    <property type="entry name" value="YTH YT521-B HOMOLOGY DOMAIN-CONTAINING"/>
    <property type="match status" value="1"/>
</dbReference>
<protein>
    <recommendedName>
        <fullName evidence="2">YTH domain-containing protein</fullName>
    </recommendedName>
</protein>
<dbReference type="EMBL" id="ULHB01000002">
    <property type="protein sequence ID" value="SYW74837.1"/>
    <property type="molecule type" value="Genomic_DNA"/>
</dbReference>
<evidence type="ECO:0000259" key="2">
    <source>
        <dbReference type="PROSITE" id="PS50882"/>
    </source>
</evidence>
<accession>A0A1K0GKB8</accession>
<feature type="region of interest" description="Disordered" evidence="1">
    <location>
        <begin position="205"/>
        <end position="365"/>
    </location>
</feature>
<feature type="domain" description="YTH" evidence="2">
    <location>
        <begin position="627"/>
        <end position="763"/>
    </location>
</feature>
<feature type="compositionally biased region" description="Low complexity" evidence="1">
    <location>
        <begin position="735"/>
        <end position="751"/>
    </location>
</feature>
<reference evidence="5" key="1">
    <citation type="submission" date="2016-04" db="EMBL/GenBank/DDBJ databases">
        <authorList>
            <person name="Guldener U."/>
            <person name="Guldener U."/>
        </authorList>
    </citation>
    <scope>NUCLEOTIDE SEQUENCE [LARGE SCALE GENOMIC DNA]</scope>
    <source>
        <strain evidence="5">UB2112</strain>
    </source>
</reference>
<name>A0A1K0GKB8_9BASI</name>
<feature type="region of interest" description="Disordered" evidence="1">
    <location>
        <begin position="566"/>
        <end position="587"/>
    </location>
</feature>
<feature type="region of interest" description="Disordered" evidence="1">
    <location>
        <begin position="930"/>
        <end position="980"/>
    </location>
</feature>
<evidence type="ECO:0000313" key="6">
    <source>
        <dbReference type="Proteomes" id="UP000658997"/>
    </source>
</evidence>
<feature type="region of interest" description="Disordered" evidence="1">
    <location>
        <begin position="1"/>
        <end position="143"/>
    </location>
</feature>
<gene>
    <name evidence="4" type="ORF">UBRO2_00247</name>
    <name evidence="3" type="ORF">UBRO_01326</name>
</gene>
<evidence type="ECO:0000256" key="1">
    <source>
        <dbReference type="SAM" id="MobiDB-lite"/>
    </source>
</evidence>
<dbReference type="InterPro" id="IPR057720">
    <property type="entry name" value="RRM_YTH1"/>
</dbReference>
<feature type="compositionally biased region" description="Polar residues" evidence="1">
    <location>
        <begin position="710"/>
        <end position="723"/>
    </location>
</feature>
<feature type="compositionally biased region" description="Polar residues" evidence="1">
    <location>
        <begin position="828"/>
        <end position="843"/>
    </location>
</feature>
<dbReference type="GO" id="GO:0003729">
    <property type="term" value="F:mRNA binding"/>
    <property type="evidence" value="ECO:0007669"/>
    <property type="project" value="TreeGrafter"/>
</dbReference>
<dbReference type="InterPro" id="IPR012677">
    <property type="entry name" value="Nucleotide-bd_a/b_plait_sf"/>
</dbReference>
<dbReference type="InterPro" id="IPR007275">
    <property type="entry name" value="YTH_domain"/>
</dbReference>
<feature type="compositionally biased region" description="Pro residues" evidence="1">
    <location>
        <begin position="247"/>
        <end position="261"/>
    </location>
</feature>